<dbReference type="GO" id="GO:0004040">
    <property type="term" value="F:amidase activity"/>
    <property type="evidence" value="ECO:0007669"/>
    <property type="project" value="UniProtKB-EC"/>
</dbReference>
<evidence type="ECO:0000259" key="6">
    <source>
        <dbReference type="Pfam" id="PF01425"/>
    </source>
</evidence>
<organism evidence="7 8">
    <name type="scientific">Lasiodiplodia theobromae</name>
    <dbReference type="NCBI Taxonomy" id="45133"/>
    <lineage>
        <taxon>Eukaryota</taxon>
        <taxon>Fungi</taxon>
        <taxon>Dikarya</taxon>
        <taxon>Ascomycota</taxon>
        <taxon>Pezizomycotina</taxon>
        <taxon>Dothideomycetes</taxon>
        <taxon>Dothideomycetes incertae sedis</taxon>
        <taxon>Botryosphaeriales</taxon>
        <taxon>Botryosphaeriaceae</taxon>
        <taxon>Lasiodiplodia</taxon>
    </lineage>
</organism>
<feature type="active site" description="Acyl-ester intermediate" evidence="5">
    <location>
        <position position="264"/>
    </location>
</feature>
<evidence type="ECO:0000256" key="2">
    <source>
        <dbReference type="ARBA" id="ARBA00009199"/>
    </source>
</evidence>
<proteinExistence type="inferred from homology"/>
<gene>
    <name evidence="7" type="primary">amdS_5</name>
    <name evidence="7" type="ORF">DBV05_g5829</name>
</gene>
<sequence>MTSSLKTSALETIFGHHPDGAKSQEGIDAPAWHGLAAKKRASNLAKIPQEWRLPRDTLKDIHEESKISVLDVPRSCGLLTTDELRITEDFDATGLSEQLSTGALKAYDVAKAFCKRAAIAHQLTNCLTEIFFDQALERAKMLDEYYEREKKPLGPLHGIPISLKDSYVVKNVHHTLGYISFLDRPPAENNSPIVQILLDLGAVLYVKTNIPQTFMTADSENNVFGRTLNPRRLTLTAGGSSGGEGALIAMRGSLLGVATDVAGSIRIPALCNGVYGFKPTANRLPFGGNAAPGRLGSPSPIVPLAGPLATTLRDCELLARSVVGAEPWLLDDGALNVPWRQTLLPSPSPSSSSVTNGATTTTTTKPLRFGLITEDSTRPLHPPVLRALRTAANKLSAAGHTIVPLDSSSYSLPSIISVAALAWKFFALDPTKTPLRIIQDGGEPLIKSLHTVRVPQNDGWTASLDALWELVVERKRITKAFHDVVVGERLDALLTVPHCATAVPHDTYGIPGHTVLANVLDWPAAVLPFGAAEKGRDAEFLREGVEYVPPYAPDEVEGAPCAVQVLGRPMRDEELLRDLEVVEKVLRA</sequence>
<dbReference type="Proteomes" id="UP000325902">
    <property type="component" value="Unassembled WGS sequence"/>
</dbReference>
<dbReference type="EC" id="3.5.1.4" evidence="3"/>
<evidence type="ECO:0000256" key="1">
    <source>
        <dbReference type="ARBA" id="ARBA00001311"/>
    </source>
</evidence>
<protein>
    <recommendedName>
        <fullName evidence="3">amidase</fullName>
        <ecNumber evidence="3">3.5.1.4</ecNumber>
    </recommendedName>
</protein>
<feature type="active site" description="Charge relay system" evidence="5">
    <location>
        <position position="164"/>
    </location>
</feature>
<dbReference type="AlphaFoldDB" id="A0A5N5DCW1"/>
<dbReference type="EMBL" id="VCHE01000032">
    <property type="protein sequence ID" value="KAB2575551.1"/>
    <property type="molecule type" value="Genomic_DNA"/>
</dbReference>
<evidence type="ECO:0000313" key="8">
    <source>
        <dbReference type="Proteomes" id="UP000325902"/>
    </source>
</evidence>
<dbReference type="PANTHER" id="PTHR46072:SF5">
    <property type="entry name" value="GENERAL AMIDASE-C"/>
    <property type="match status" value="1"/>
</dbReference>
<dbReference type="InterPro" id="IPR036928">
    <property type="entry name" value="AS_sf"/>
</dbReference>
<dbReference type="PROSITE" id="PS00571">
    <property type="entry name" value="AMIDASES"/>
    <property type="match status" value="1"/>
</dbReference>
<dbReference type="PIRSF" id="PIRSF001221">
    <property type="entry name" value="Amidase_fungi"/>
    <property type="match status" value="1"/>
</dbReference>
<accession>A0A5N5DCW1</accession>
<dbReference type="InterPro" id="IPR020556">
    <property type="entry name" value="Amidase_CS"/>
</dbReference>
<evidence type="ECO:0000256" key="3">
    <source>
        <dbReference type="ARBA" id="ARBA00012922"/>
    </source>
</evidence>
<dbReference type="Pfam" id="PF01425">
    <property type="entry name" value="Amidase"/>
    <property type="match status" value="1"/>
</dbReference>
<name>A0A5N5DCW1_9PEZI</name>
<feature type="active site" description="Charge relay system" evidence="5">
    <location>
        <position position="240"/>
    </location>
</feature>
<dbReference type="Gene3D" id="3.90.1300.10">
    <property type="entry name" value="Amidase signature (AS) domain"/>
    <property type="match status" value="1"/>
</dbReference>
<dbReference type="OrthoDB" id="6428749at2759"/>
<dbReference type="PANTHER" id="PTHR46072">
    <property type="entry name" value="AMIDASE-RELATED-RELATED"/>
    <property type="match status" value="1"/>
</dbReference>
<comment type="similarity">
    <text evidence="2">Belongs to the amidase family.</text>
</comment>
<evidence type="ECO:0000256" key="4">
    <source>
        <dbReference type="ARBA" id="ARBA00022801"/>
    </source>
</evidence>
<comment type="caution">
    <text evidence="7">The sequence shown here is derived from an EMBL/GenBank/DDBJ whole genome shotgun (WGS) entry which is preliminary data.</text>
</comment>
<reference evidence="7 8" key="1">
    <citation type="journal article" date="2019" name="Sci. Rep.">
        <title>A multi-omics analysis of the grapevine pathogen Lasiodiplodia theobromae reveals that temperature affects the expression of virulence- and pathogenicity-related genes.</title>
        <authorList>
            <person name="Felix C."/>
            <person name="Meneses R."/>
            <person name="Goncalves M.F.M."/>
            <person name="Tilleman L."/>
            <person name="Duarte A.S."/>
            <person name="Jorrin-Novo J.V."/>
            <person name="Van de Peer Y."/>
            <person name="Deforce D."/>
            <person name="Van Nieuwerburgh F."/>
            <person name="Esteves A.C."/>
            <person name="Alves A."/>
        </authorList>
    </citation>
    <scope>NUCLEOTIDE SEQUENCE [LARGE SCALE GENOMIC DNA]</scope>
    <source>
        <strain evidence="7 8">LA-SOL3</strain>
    </source>
</reference>
<dbReference type="InterPro" id="IPR023631">
    <property type="entry name" value="Amidase_dom"/>
</dbReference>
<comment type="catalytic activity">
    <reaction evidence="1">
        <text>a monocarboxylic acid amide + H2O = a monocarboxylate + NH4(+)</text>
        <dbReference type="Rhea" id="RHEA:12020"/>
        <dbReference type="ChEBI" id="CHEBI:15377"/>
        <dbReference type="ChEBI" id="CHEBI:28938"/>
        <dbReference type="ChEBI" id="CHEBI:35757"/>
        <dbReference type="ChEBI" id="CHEBI:83628"/>
        <dbReference type="EC" id="3.5.1.4"/>
    </reaction>
</comment>
<evidence type="ECO:0000313" key="7">
    <source>
        <dbReference type="EMBL" id="KAB2575551.1"/>
    </source>
</evidence>
<keyword evidence="8" id="KW-1185">Reference proteome</keyword>
<dbReference type="SUPFAM" id="SSF75304">
    <property type="entry name" value="Amidase signature (AS) enzymes"/>
    <property type="match status" value="1"/>
</dbReference>
<evidence type="ECO:0000256" key="5">
    <source>
        <dbReference type="PIRSR" id="PIRSR001221-1"/>
    </source>
</evidence>
<keyword evidence="4" id="KW-0378">Hydrolase</keyword>
<feature type="domain" description="Amidase" evidence="6">
    <location>
        <begin position="109"/>
        <end position="576"/>
    </location>
</feature>